<reference evidence="4" key="1">
    <citation type="journal article" date="2019" name="Int. J. Syst. Evol. Microbiol.">
        <title>The Global Catalogue of Microorganisms (GCM) 10K type strain sequencing project: providing services to taxonomists for standard genome sequencing and annotation.</title>
        <authorList>
            <consortium name="The Broad Institute Genomics Platform"/>
            <consortium name="The Broad Institute Genome Sequencing Center for Infectious Disease"/>
            <person name="Wu L."/>
            <person name="Ma J."/>
        </authorList>
    </citation>
    <scope>NUCLEOTIDE SEQUENCE [LARGE SCALE GENOMIC DNA]</scope>
    <source>
        <strain evidence="4">NBRC 108730</strain>
    </source>
</reference>
<dbReference type="Proteomes" id="UP001157017">
    <property type="component" value="Unassembled WGS sequence"/>
</dbReference>
<feature type="signal peptide" evidence="2">
    <location>
        <begin position="1"/>
        <end position="48"/>
    </location>
</feature>
<gene>
    <name evidence="3" type="ORF">GCM10025868_45320</name>
</gene>
<sequence length="68" mass="6857">MPMDSGTPAWARRPPTDPRTPVHRSLVTIGLTAAVLAPAALVAAPAQAATRPGRITAVTSAPGPHAGR</sequence>
<accession>A0ABQ6JR27</accession>
<feature type="chain" id="PRO_5047440030" evidence="2">
    <location>
        <begin position="49"/>
        <end position="68"/>
    </location>
</feature>
<evidence type="ECO:0000256" key="2">
    <source>
        <dbReference type="SAM" id="SignalP"/>
    </source>
</evidence>
<evidence type="ECO:0000313" key="3">
    <source>
        <dbReference type="EMBL" id="GMA89282.1"/>
    </source>
</evidence>
<keyword evidence="4" id="KW-1185">Reference proteome</keyword>
<proteinExistence type="predicted"/>
<organism evidence="3 4">
    <name type="scientific">Angustibacter aerolatus</name>
    <dbReference type="NCBI Taxonomy" id="1162965"/>
    <lineage>
        <taxon>Bacteria</taxon>
        <taxon>Bacillati</taxon>
        <taxon>Actinomycetota</taxon>
        <taxon>Actinomycetes</taxon>
        <taxon>Kineosporiales</taxon>
        <taxon>Kineosporiaceae</taxon>
    </lineage>
</organism>
<name>A0ABQ6JR27_9ACTN</name>
<feature type="region of interest" description="Disordered" evidence="1">
    <location>
        <begin position="1"/>
        <end position="22"/>
    </location>
</feature>
<evidence type="ECO:0000313" key="4">
    <source>
        <dbReference type="Proteomes" id="UP001157017"/>
    </source>
</evidence>
<keyword evidence="2" id="KW-0732">Signal</keyword>
<comment type="caution">
    <text evidence="3">The sequence shown here is derived from an EMBL/GenBank/DDBJ whole genome shotgun (WGS) entry which is preliminary data.</text>
</comment>
<feature type="region of interest" description="Disordered" evidence="1">
    <location>
        <begin position="47"/>
        <end position="68"/>
    </location>
</feature>
<evidence type="ECO:0000256" key="1">
    <source>
        <dbReference type="SAM" id="MobiDB-lite"/>
    </source>
</evidence>
<protein>
    <submittedName>
        <fullName evidence="3">Uncharacterized protein</fullName>
    </submittedName>
</protein>
<dbReference type="EMBL" id="BSUZ01000001">
    <property type="protein sequence ID" value="GMA89282.1"/>
    <property type="molecule type" value="Genomic_DNA"/>
</dbReference>